<dbReference type="SUPFAM" id="SSF52317">
    <property type="entry name" value="Class I glutamine amidotransferase-like"/>
    <property type="match status" value="1"/>
</dbReference>
<reference evidence="2 3" key="1">
    <citation type="submission" date="2020-02" db="EMBL/GenBank/DDBJ databases">
        <title>Draft genome sequence of Limisphaera ngatamarikiensis NGM72.4T, a thermophilic Verrucomicrobia grouped in subdivision 3.</title>
        <authorList>
            <person name="Carere C.R."/>
            <person name="Steen J."/>
            <person name="Hugenholtz P."/>
            <person name="Stott M.B."/>
        </authorList>
    </citation>
    <scope>NUCLEOTIDE SEQUENCE [LARGE SCALE GENOMIC DNA]</scope>
    <source>
        <strain evidence="2 3">NGM72.4</strain>
    </source>
</reference>
<dbReference type="Gene3D" id="3.40.50.880">
    <property type="match status" value="1"/>
</dbReference>
<dbReference type="AlphaFoldDB" id="A0A6M1RRT4"/>
<dbReference type="Proteomes" id="UP000477311">
    <property type="component" value="Unassembled WGS sequence"/>
</dbReference>
<dbReference type="InterPro" id="IPR029062">
    <property type="entry name" value="Class_I_gatase-like"/>
</dbReference>
<accession>A0A6M1RRT4</accession>
<name>A0A6M1RRT4_9BACT</name>
<dbReference type="EMBL" id="JAAKYA010000082">
    <property type="protein sequence ID" value="NGO40239.1"/>
    <property type="molecule type" value="Genomic_DNA"/>
</dbReference>
<dbReference type="InterPro" id="IPR029010">
    <property type="entry name" value="ThuA-like"/>
</dbReference>
<evidence type="ECO:0000313" key="3">
    <source>
        <dbReference type="Proteomes" id="UP000477311"/>
    </source>
</evidence>
<sequence length="252" mass="28856">MNRLLWTLSVACLTCTGQARDRVLIVADEFPAMEYLAEQCRTREHLDTTIVPQNQLPTDLASHRAVIVYIHRNLDTNAEQAFIRYTRAGGRLIVLHHSISSAKRKNPDWFRFLGVELPQGDVSTGGYKWIEPATVEIVNLAPDHFITSHKVAWPHNIPYRRETGGEEQPLPGMILEQTEVYLNHTLIGPRTPLLGLKYRDPVTGRIWMQDRAGWIRPADSGWIVYFQPGHSIRDFQQPAFTRLILNAILYQP</sequence>
<proteinExistence type="predicted"/>
<dbReference type="Pfam" id="PF06283">
    <property type="entry name" value="ThuA"/>
    <property type="match status" value="1"/>
</dbReference>
<keyword evidence="3" id="KW-1185">Reference proteome</keyword>
<evidence type="ECO:0000313" key="2">
    <source>
        <dbReference type="EMBL" id="NGO40239.1"/>
    </source>
</evidence>
<evidence type="ECO:0000259" key="1">
    <source>
        <dbReference type="Pfam" id="PF06283"/>
    </source>
</evidence>
<organism evidence="2 3">
    <name type="scientific">Limisphaera ngatamarikiensis</name>
    <dbReference type="NCBI Taxonomy" id="1324935"/>
    <lineage>
        <taxon>Bacteria</taxon>
        <taxon>Pseudomonadati</taxon>
        <taxon>Verrucomicrobiota</taxon>
        <taxon>Verrucomicrobiia</taxon>
        <taxon>Limisphaerales</taxon>
        <taxon>Limisphaeraceae</taxon>
        <taxon>Limisphaera</taxon>
    </lineage>
</organism>
<gene>
    <name evidence="2" type="ORF">G4L39_12665</name>
</gene>
<dbReference type="RefSeq" id="WP_165108621.1">
    <property type="nucleotide sequence ID" value="NZ_JAAKYA010000082.1"/>
</dbReference>
<comment type="caution">
    <text evidence="2">The sequence shown here is derived from an EMBL/GenBank/DDBJ whole genome shotgun (WGS) entry which is preliminary data.</text>
</comment>
<feature type="domain" description="ThuA-like" evidence="1">
    <location>
        <begin position="46"/>
        <end position="250"/>
    </location>
</feature>
<protein>
    <submittedName>
        <fullName evidence="2">ThuA domain-containing protein</fullName>
    </submittedName>
</protein>